<gene>
    <name evidence="1" type="ORF">M438DRAFT_380984</name>
</gene>
<accession>A0A074XN99</accession>
<sequence>MYRSQIVHLNLRQPQLMETDFNQVGFCVTIKILQTCPITRCCQRRWHEKKDDCQLLGNIIIKILPQVDRDTIPRTIQHGFTPVLRPGGLATDNPTHNSFDNAVILLGSECVHQHFHSREKQRKEQFTPSNICRRLVLRVHWPINRNLYCHRSDCRSKFLS</sequence>
<dbReference type="GeneID" id="40751199"/>
<keyword evidence="2" id="KW-1185">Reference proteome</keyword>
<reference evidence="1 2" key="1">
    <citation type="journal article" date="2014" name="BMC Genomics">
        <title>Genome sequencing of four Aureobasidium pullulans varieties: biotechnological potential, stress tolerance, and description of new species.</title>
        <authorList>
            <person name="Gostin Ar C."/>
            <person name="Ohm R.A."/>
            <person name="Kogej T."/>
            <person name="Sonjak S."/>
            <person name="Turk M."/>
            <person name="Zajc J."/>
            <person name="Zalar P."/>
            <person name="Grube M."/>
            <person name="Sun H."/>
            <person name="Han J."/>
            <person name="Sharma A."/>
            <person name="Chiniquy J."/>
            <person name="Ngan C.Y."/>
            <person name="Lipzen A."/>
            <person name="Barry K."/>
            <person name="Grigoriev I.V."/>
            <person name="Gunde-Cimerman N."/>
        </authorList>
    </citation>
    <scope>NUCLEOTIDE SEQUENCE [LARGE SCALE GENOMIC DNA]</scope>
    <source>
        <strain evidence="1 2">EXF-150</strain>
    </source>
</reference>
<dbReference type="EMBL" id="KL584984">
    <property type="protein sequence ID" value="KEQ83482.1"/>
    <property type="molecule type" value="Genomic_DNA"/>
</dbReference>
<dbReference type="AlphaFoldDB" id="A0A074XN99"/>
<protein>
    <submittedName>
        <fullName evidence="1">Uncharacterized protein</fullName>
    </submittedName>
</protein>
<dbReference type="Proteomes" id="UP000030706">
    <property type="component" value="Unassembled WGS sequence"/>
</dbReference>
<proteinExistence type="predicted"/>
<evidence type="ECO:0000313" key="1">
    <source>
        <dbReference type="EMBL" id="KEQ83482.1"/>
    </source>
</evidence>
<evidence type="ECO:0000313" key="2">
    <source>
        <dbReference type="Proteomes" id="UP000030706"/>
    </source>
</evidence>
<dbReference type="HOGENOM" id="CLU_1651797_0_0_1"/>
<organism evidence="1 2">
    <name type="scientific">Aureobasidium pullulans EXF-150</name>
    <dbReference type="NCBI Taxonomy" id="1043002"/>
    <lineage>
        <taxon>Eukaryota</taxon>
        <taxon>Fungi</taxon>
        <taxon>Dikarya</taxon>
        <taxon>Ascomycota</taxon>
        <taxon>Pezizomycotina</taxon>
        <taxon>Dothideomycetes</taxon>
        <taxon>Dothideomycetidae</taxon>
        <taxon>Dothideales</taxon>
        <taxon>Saccotheciaceae</taxon>
        <taxon>Aureobasidium</taxon>
    </lineage>
</organism>
<dbReference type="RefSeq" id="XP_029759669.1">
    <property type="nucleotide sequence ID" value="XM_029908893.1"/>
</dbReference>
<name>A0A074XN99_AURPU</name>